<feature type="transmembrane region" description="Helical" evidence="1">
    <location>
        <begin position="284"/>
        <end position="305"/>
    </location>
</feature>
<dbReference type="RefSeq" id="WP_015771892.1">
    <property type="nucleotide sequence ID" value="NC_013174.1"/>
</dbReference>
<evidence type="ECO:0000256" key="1">
    <source>
        <dbReference type="SAM" id="Phobius"/>
    </source>
</evidence>
<keyword evidence="3" id="KW-1185">Reference proteome</keyword>
<feature type="transmembrane region" description="Helical" evidence="1">
    <location>
        <begin position="76"/>
        <end position="107"/>
    </location>
</feature>
<organism evidence="2 3">
    <name type="scientific">Jonesia denitrificans (strain ATCC 14870 / DSM 20603 / BCRC 15368 / CIP 55.134 / JCM 11481 / NBRC 15587 / NCTC 10816 / Prevot 55134)</name>
    <name type="common">Listeria denitrificans</name>
    <dbReference type="NCBI Taxonomy" id="471856"/>
    <lineage>
        <taxon>Bacteria</taxon>
        <taxon>Bacillati</taxon>
        <taxon>Actinomycetota</taxon>
        <taxon>Actinomycetes</taxon>
        <taxon>Micrococcales</taxon>
        <taxon>Jonesiaceae</taxon>
        <taxon>Jonesia</taxon>
    </lineage>
</organism>
<dbReference type="HOGENOM" id="CLU_059391_0_0_11"/>
<evidence type="ECO:0000313" key="3">
    <source>
        <dbReference type="Proteomes" id="UP000000628"/>
    </source>
</evidence>
<evidence type="ECO:0008006" key="4">
    <source>
        <dbReference type="Google" id="ProtNLM"/>
    </source>
</evidence>
<dbReference type="STRING" id="471856.Jden_1616"/>
<feature type="transmembrane region" description="Helical" evidence="1">
    <location>
        <begin position="226"/>
        <end position="246"/>
    </location>
</feature>
<sequence>MASGFLALLDDIAVLARAAASSLDDLSAAAMKASAKSAGVVIDDAAVTPQYVQGVSPKRELHVIKRITLGSLRNKFLIILPAAMIFTTWAPWILPILLIVGGAYLTFEGAEKVLGWFGVHLHGEKETLTTSENPDEFENTLVRGAVRTDLILSTEIMLITLSNVDVDGFVDRLIVLIIVALVMTAVVYGAVAVLVKMDDIGLVLARSRADAVGAVGRGLVAVMPKVFTALSIIGTVAMLWVGGHILTASMSDLGFSLFYDIAHDVAHAVEPWGGAVGAWVADTLYSAVFGVLVGLLIVAVVAGVGKLRHREVH</sequence>
<proteinExistence type="predicted"/>
<dbReference type="Proteomes" id="UP000000628">
    <property type="component" value="Chromosome"/>
</dbReference>
<gene>
    <name evidence="2" type="ordered locus">Jden_1616</name>
</gene>
<dbReference type="AlphaFoldDB" id="C7R5J1"/>
<protein>
    <recommendedName>
        <fullName evidence="4">ABC transporter</fullName>
    </recommendedName>
</protein>
<accession>C7R5J1</accession>
<feature type="transmembrane region" description="Helical" evidence="1">
    <location>
        <begin position="173"/>
        <end position="195"/>
    </location>
</feature>
<dbReference type="InterPro" id="IPR008526">
    <property type="entry name" value="YedI"/>
</dbReference>
<dbReference type="OrthoDB" id="9814178at2"/>
<dbReference type="eggNOG" id="COG2354">
    <property type="taxonomic scope" value="Bacteria"/>
</dbReference>
<reference evidence="2 3" key="1">
    <citation type="journal article" date="2009" name="Stand. Genomic Sci.">
        <title>Complete genome sequence of Jonesia denitrificans type strain (Prevot 55134).</title>
        <authorList>
            <person name="Pukall R."/>
            <person name="Gehrich-Schroter G."/>
            <person name="Lapidus A."/>
            <person name="Nolan M."/>
            <person name="Glavina Del Rio T."/>
            <person name="Lucas S."/>
            <person name="Chen F."/>
            <person name="Tice H."/>
            <person name="Pitluck S."/>
            <person name="Cheng J.F."/>
            <person name="Copeland A."/>
            <person name="Saunders E."/>
            <person name="Brettin T."/>
            <person name="Detter J.C."/>
            <person name="Bruce D."/>
            <person name="Goodwin L."/>
            <person name="Pati A."/>
            <person name="Ivanova N."/>
            <person name="Mavromatis K."/>
            <person name="Ovchinnikova G."/>
            <person name="Chen A."/>
            <person name="Palaniappan K."/>
            <person name="Land M."/>
            <person name="Hauser L."/>
            <person name="Chang Y.J."/>
            <person name="Jeffries C.D."/>
            <person name="Chain P."/>
            <person name="Goker M."/>
            <person name="Bristow J."/>
            <person name="Eisen J.A."/>
            <person name="Markowitz V."/>
            <person name="Hugenholtz P."/>
            <person name="Kyrpides N.C."/>
            <person name="Klenk H.P."/>
            <person name="Han C."/>
        </authorList>
    </citation>
    <scope>NUCLEOTIDE SEQUENCE [LARGE SCALE GENOMIC DNA]</scope>
    <source>
        <strain evidence="3">ATCC 14870 / DSM 20603 / BCRC 15368 / CIP 55.134 / JCM 11481 / NBRC 15587 / NCTC 10816 / Prevot 55134</strain>
    </source>
</reference>
<keyword evidence="1" id="KW-1133">Transmembrane helix</keyword>
<name>C7R5J1_JONDD</name>
<dbReference type="PANTHER" id="PTHR30503:SF3">
    <property type="entry name" value="INNER MEMBRANE PROTEIN YEDI"/>
    <property type="match status" value="1"/>
</dbReference>
<evidence type="ECO:0000313" key="2">
    <source>
        <dbReference type="EMBL" id="ACV09264.1"/>
    </source>
</evidence>
<keyword evidence="1" id="KW-0812">Transmembrane</keyword>
<keyword evidence="1" id="KW-0472">Membrane</keyword>
<dbReference type="PIRSF" id="PIRSF016660">
    <property type="entry name" value="YedI"/>
    <property type="match status" value="1"/>
</dbReference>
<dbReference type="PANTHER" id="PTHR30503">
    <property type="entry name" value="INNER MEMBRANE PROTEIN YEDI"/>
    <property type="match status" value="1"/>
</dbReference>
<dbReference type="Pfam" id="PF05661">
    <property type="entry name" value="DUF808"/>
    <property type="match status" value="1"/>
</dbReference>
<dbReference type="KEGG" id="jde:Jden_1616"/>
<dbReference type="GO" id="GO:0005886">
    <property type="term" value="C:plasma membrane"/>
    <property type="evidence" value="ECO:0007669"/>
    <property type="project" value="TreeGrafter"/>
</dbReference>
<dbReference type="EMBL" id="CP001706">
    <property type="protein sequence ID" value="ACV09264.1"/>
    <property type="molecule type" value="Genomic_DNA"/>
</dbReference>